<dbReference type="RefSeq" id="XP_016589755.1">
    <property type="nucleotide sequence ID" value="XM_016728957.1"/>
</dbReference>
<dbReference type="KEGG" id="ssck:SPSK_02062"/>
<accession>A0A0F2MDC6</accession>
<comment type="caution">
    <text evidence="1">The sequence shown here is derived from an EMBL/GenBank/DDBJ whole genome shotgun (WGS) entry which is preliminary data.</text>
</comment>
<reference evidence="1 2" key="2">
    <citation type="journal article" date="2015" name="Eukaryot. Cell">
        <title>Asexual propagation of a virulent clone complex in a human and feline outbreak of sporotrichosis.</title>
        <authorList>
            <person name="Teixeira Mde M."/>
            <person name="Rodrigues A.M."/>
            <person name="Tsui C.K."/>
            <person name="de Almeida L.G."/>
            <person name="Van Diepeningen A.D."/>
            <person name="van den Ende B.G."/>
            <person name="Fernandes G.F."/>
            <person name="Kano R."/>
            <person name="Hamelin R.C."/>
            <person name="Lopes-Bezerra L.M."/>
            <person name="Vasconcelos A.T."/>
            <person name="de Hoog S."/>
            <person name="de Camargo Z.P."/>
            <person name="Felipe M.S."/>
        </authorList>
    </citation>
    <scope>NUCLEOTIDE SEQUENCE [LARGE SCALE GENOMIC DNA]</scope>
    <source>
        <strain evidence="1 2">1099-18</strain>
    </source>
</reference>
<dbReference type="EMBL" id="AXCR01000005">
    <property type="protein sequence ID" value="KJR87079.1"/>
    <property type="molecule type" value="Genomic_DNA"/>
</dbReference>
<name>A0A0F2MDC6_SPOSC</name>
<reference evidence="1 2" key="1">
    <citation type="journal article" date="2014" name="BMC Genomics">
        <title>Comparative genomics of the major fungal agents of human and animal Sporotrichosis: Sporothrix schenckii and Sporothrix brasiliensis.</title>
        <authorList>
            <person name="Teixeira M.M."/>
            <person name="de Almeida L.G."/>
            <person name="Kubitschek-Barreira P."/>
            <person name="Alves F.L."/>
            <person name="Kioshima E.S."/>
            <person name="Abadio A.K."/>
            <person name="Fernandes L."/>
            <person name="Derengowski L.S."/>
            <person name="Ferreira K.S."/>
            <person name="Souza R.C."/>
            <person name="Ruiz J.C."/>
            <person name="de Andrade N.C."/>
            <person name="Paes H.C."/>
            <person name="Nicola A.M."/>
            <person name="Albuquerque P."/>
            <person name="Gerber A.L."/>
            <person name="Martins V.P."/>
            <person name="Peconick L.D."/>
            <person name="Neto A.V."/>
            <person name="Chaucanez C.B."/>
            <person name="Silva P.A."/>
            <person name="Cunha O.L."/>
            <person name="de Oliveira F.F."/>
            <person name="dos Santos T.C."/>
            <person name="Barros A.L."/>
            <person name="Soares M.A."/>
            <person name="de Oliveira L.M."/>
            <person name="Marini M.M."/>
            <person name="Villalobos-Duno H."/>
            <person name="Cunha M.M."/>
            <person name="de Hoog S."/>
            <person name="da Silveira J.F."/>
            <person name="Henrissat B."/>
            <person name="Nino-Vega G.A."/>
            <person name="Cisalpino P.S."/>
            <person name="Mora-Montes H.M."/>
            <person name="Almeida S.R."/>
            <person name="Stajich J.E."/>
            <person name="Lopes-Bezerra L.M."/>
            <person name="Vasconcelos A.T."/>
            <person name="Felipe M.S."/>
        </authorList>
    </citation>
    <scope>NUCLEOTIDE SEQUENCE [LARGE SCALE GENOMIC DNA]</scope>
    <source>
        <strain evidence="1 2">1099-18</strain>
    </source>
</reference>
<gene>
    <name evidence="1" type="ORF">SPSK_02062</name>
</gene>
<proteinExistence type="predicted"/>
<dbReference type="GeneID" id="27664234"/>
<evidence type="ECO:0000313" key="1">
    <source>
        <dbReference type="EMBL" id="KJR87079.1"/>
    </source>
</evidence>
<sequence>MSFSKPVGLSLDTLRCIDRPSLQQRNACAPLPASLRRGGVLNQCSTTFRTTPTICSCSGLAQMLRACDRICKLTSQNTCMKTVSRKGDDGWQAAWVSKRNSDRRMAA</sequence>
<dbReference type="AlphaFoldDB" id="A0A0F2MDC6"/>
<dbReference type="VEuPathDB" id="FungiDB:SPSK_02062"/>
<protein>
    <submittedName>
        <fullName evidence="1">Uncharacterized protein</fullName>
    </submittedName>
</protein>
<organism evidence="1 2">
    <name type="scientific">Sporothrix schenckii 1099-18</name>
    <dbReference type="NCBI Taxonomy" id="1397361"/>
    <lineage>
        <taxon>Eukaryota</taxon>
        <taxon>Fungi</taxon>
        <taxon>Dikarya</taxon>
        <taxon>Ascomycota</taxon>
        <taxon>Pezizomycotina</taxon>
        <taxon>Sordariomycetes</taxon>
        <taxon>Sordariomycetidae</taxon>
        <taxon>Ophiostomatales</taxon>
        <taxon>Ophiostomataceae</taxon>
        <taxon>Sporothrix</taxon>
    </lineage>
</organism>
<evidence type="ECO:0000313" key="2">
    <source>
        <dbReference type="Proteomes" id="UP000033710"/>
    </source>
</evidence>
<dbReference type="Proteomes" id="UP000033710">
    <property type="component" value="Unassembled WGS sequence"/>
</dbReference>